<comment type="caution">
    <text evidence="5">The sequence shown here is derived from an EMBL/GenBank/DDBJ whole genome shotgun (WGS) entry which is preliminary data.</text>
</comment>
<organism evidence="5 6">
    <name type="scientific">Cyclotella cryptica</name>
    <dbReference type="NCBI Taxonomy" id="29204"/>
    <lineage>
        <taxon>Eukaryota</taxon>
        <taxon>Sar</taxon>
        <taxon>Stramenopiles</taxon>
        <taxon>Ochrophyta</taxon>
        <taxon>Bacillariophyta</taxon>
        <taxon>Coscinodiscophyceae</taxon>
        <taxon>Thalassiosirophycidae</taxon>
        <taxon>Stephanodiscales</taxon>
        <taxon>Stephanodiscaceae</taxon>
        <taxon>Cyclotella</taxon>
    </lineage>
</organism>
<reference evidence="5 6" key="1">
    <citation type="journal article" date="2020" name="G3 (Bethesda)">
        <title>Improved Reference Genome for Cyclotella cryptica CCMP332, a Model for Cell Wall Morphogenesis, Salinity Adaptation, and Lipid Production in Diatoms (Bacillariophyta).</title>
        <authorList>
            <person name="Roberts W.R."/>
            <person name="Downey K.M."/>
            <person name="Ruck E.C."/>
            <person name="Traller J.C."/>
            <person name="Alverson A.J."/>
        </authorList>
    </citation>
    <scope>NUCLEOTIDE SEQUENCE [LARGE SCALE GENOMIC DNA]</scope>
    <source>
        <strain evidence="5 6">CCMP332</strain>
    </source>
</reference>
<evidence type="ECO:0008006" key="7">
    <source>
        <dbReference type="Google" id="ProtNLM"/>
    </source>
</evidence>
<dbReference type="EMBL" id="JABMIG020000241">
    <property type="protein sequence ID" value="KAL3784205.1"/>
    <property type="molecule type" value="Genomic_DNA"/>
</dbReference>
<dbReference type="PANTHER" id="PTHR23359">
    <property type="entry name" value="NUCLEOTIDE KINASE"/>
    <property type="match status" value="1"/>
</dbReference>
<dbReference type="InterPro" id="IPR027417">
    <property type="entry name" value="P-loop_NTPase"/>
</dbReference>
<dbReference type="CDD" id="cd01428">
    <property type="entry name" value="ADK"/>
    <property type="match status" value="1"/>
</dbReference>
<sequence>MHSSKMTTRLTTTIISLIGAPGSGKGTYGSMLASRIPNSTFLSVGDILREHSEQNANNAVGQAMKETLRSGALADVSFVSEAVLQRLKHASHQNNLVILDGFPRSREQAEIVSTWPIELQRVAALHFNVPDEICISKLLGRRKCSICNGSFNVNGVNDNGFFMPPILPSDGSCPKQCNHETDWKKREDDTEETIRKRMKVYHDETEPVLSYWSERDRLHAIVPYNGVKDIDKMVNAVDKILTDIQQYKK</sequence>
<comment type="similarity">
    <text evidence="4">Belongs to the adenylate kinase family.</text>
</comment>
<keyword evidence="6" id="KW-1185">Reference proteome</keyword>
<dbReference type="InterPro" id="IPR000850">
    <property type="entry name" value="Adenylat/UMP-CMP_kin"/>
</dbReference>
<keyword evidence="3 4" id="KW-0418">Kinase</keyword>
<keyword evidence="2" id="KW-0547">Nucleotide-binding</keyword>
<dbReference type="PROSITE" id="PS00113">
    <property type="entry name" value="ADENYLATE_KINASE"/>
    <property type="match status" value="1"/>
</dbReference>
<dbReference type="Pfam" id="PF00406">
    <property type="entry name" value="ADK"/>
    <property type="match status" value="1"/>
</dbReference>
<evidence type="ECO:0000256" key="3">
    <source>
        <dbReference type="ARBA" id="ARBA00022777"/>
    </source>
</evidence>
<dbReference type="Proteomes" id="UP001516023">
    <property type="component" value="Unassembled WGS sequence"/>
</dbReference>
<evidence type="ECO:0000256" key="1">
    <source>
        <dbReference type="ARBA" id="ARBA00022679"/>
    </source>
</evidence>
<accession>A0ABD3P829</accession>
<dbReference type="InterPro" id="IPR033690">
    <property type="entry name" value="Adenylat_kinase_CS"/>
</dbReference>
<gene>
    <name evidence="5" type="ORF">HJC23_001404</name>
</gene>
<dbReference type="Gene3D" id="3.40.50.300">
    <property type="entry name" value="P-loop containing nucleotide triphosphate hydrolases"/>
    <property type="match status" value="1"/>
</dbReference>
<dbReference type="SUPFAM" id="SSF52540">
    <property type="entry name" value="P-loop containing nucleoside triphosphate hydrolases"/>
    <property type="match status" value="1"/>
</dbReference>
<protein>
    <recommendedName>
        <fullName evidence="7">Adenylate kinase</fullName>
    </recommendedName>
</protein>
<dbReference type="AlphaFoldDB" id="A0ABD3P829"/>
<name>A0ABD3P829_9STRA</name>
<evidence type="ECO:0000313" key="5">
    <source>
        <dbReference type="EMBL" id="KAL3784205.1"/>
    </source>
</evidence>
<keyword evidence="1 4" id="KW-0808">Transferase</keyword>
<evidence type="ECO:0000256" key="4">
    <source>
        <dbReference type="RuleBase" id="RU003330"/>
    </source>
</evidence>
<dbReference type="GO" id="GO:0000166">
    <property type="term" value="F:nucleotide binding"/>
    <property type="evidence" value="ECO:0007669"/>
    <property type="project" value="UniProtKB-KW"/>
</dbReference>
<evidence type="ECO:0000313" key="6">
    <source>
        <dbReference type="Proteomes" id="UP001516023"/>
    </source>
</evidence>
<dbReference type="GO" id="GO:0016301">
    <property type="term" value="F:kinase activity"/>
    <property type="evidence" value="ECO:0007669"/>
    <property type="project" value="UniProtKB-KW"/>
</dbReference>
<dbReference type="PRINTS" id="PR00094">
    <property type="entry name" value="ADENYLTKNASE"/>
</dbReference>
<proteinExistence type="inferred from homology"/>
<evidence type="ECO:0000256" key="2">
    <source>
        <dbReference type="ARBA" id="ARBA00022741"/>
    </source>
</evidence>
<dbReference type="HAMAP" id="MF_00235">
    <property type="entry name" value="Adenylate_kinase_Adk"/>
    <property type="match status" value="1"/>
</dbReference>